<dbReference type="Pfam" id="PF00400">
    <property type="entry name" value="WD40"/>
    <property type="match status" value="3"/>
</dbReference>
<dbReference type="PROSITE" id="PS00678">
    <property type="entry name" value="WD_REPEATS_1"/>
    <property type="match status" value="1"/>
</dbReference>
<evidence type="ECO:0000256" key="2">
    <source>
        <dbReference type="ARBA" id="ARBA00009482"/>
    </source>
</evidence>
<dbReference type="InterPro" id="IPR015048">
    <property type="entry name" value="DUF1899"/>
</dbReference>
<feature type="compositionally biased region" description="Low complexity" evidence="10">
    <location>
        <begin position="289"/>
        <end position="335"/>
    </location>
</feature>
<accession>A0A8C1BW62</accession>
<dbReference type="FunFam" id="2.130.10.10:FF:000076">
    <property type="entry name" value="Coronin"/>
    <property type="match status" value="1"/>
</dbReference>
<dbReference type="Pfam" id="PF08953">
    <property type="entry name" value="DUF1899"/>
    <property type="match status" value="1"/>
</dbReference>
<dbReference type="InterPro" id="IPR001680">
    <property type="entry name" value="WD40_rpt"/>
</dbReference>
<dbReference type="Pfam" id="PF03656">
    <property type="entry name" value="Pam16"/>
    <property type="match status" value="1"/>
</dbReference>
<feature type="domain" description="DUF1899" evidence="11">
    <location>
        <begin position="340"/>
        <end position="405"/>
    </location>
</feature>
<dbReference type="InterPro" id="IPR036322">
    <property type="entry name" value="WD40_repeat_dom_sf"/>
</dbReference>
<sequence>MPVLEQYCCVSVQGWIASVRGGSFSSQGKHITSSCSLVAFNTDQAGGMVGLTSVNPASDGKWTVTQISCHADLVTDLDFSPFDDYLLATCSADETVKLWRVCDPAQDQCSDAEVTLSPADGRLELVLFHPAASELLAVASVRGLQVWDVTRDTALTGKHTPVCARFSLVFSYFTLMHLCLQMRQQEVRLWDSRKLSSSLTDLSLLLSVSHCLTDLSTRGTALVPKLALDVSCCEVLRLLQLTDNFIVPISYQVPRKDFHADLYPDTVGHTPAMTAEDWWKGENKQVLSSQRSEASTSSSPLSTPSSSAAPSRSPSSTSGLSSGFLPSPSPSQSSRAIQNMLGPSSKFRHIQGAVLHRDTHITNLRGLHLTTPGECDGFCANGQRVAVPLAIAGGQIAVFELSQPGKLPDTALPTIQNSVNVADFCWDPFDTHKLVVAGDDAKIRVWQIPKGGLTETLTEPECVLRGHTEKIYSIKFQPHASGLLASSSYDLTVRLWNLGTGEEVKRLSGHQDQIFGIAWSPDGKLLATVCKDGKVRLYDPRKSTLPIQEGPGPEGHRGARVVWVCDGKYLLVSGFDSRSERQLYLFSAESLASGSVASVPADVSPSTLIPFYDPDTSVLILTGKGDTRVYTYEILPEAPYFMECSSFHSSEPHKGLCFLPKTECDVRDVEVARAIRLGKSTIEPVAFRVPRVKKEFFQDDVFPETAVWWEASLTAAAWLSGSNGQHRKISLQPKDMMPVSEAPKEVPVRKYLPSSVYLEEKTDEQKKEELLSAMVAKLGNREDPLPQASCEGVDEDEWARYLAQVVVMGAQVVAQAFARALRQEFNYEHLFKVNDKTVGGSFYIQSKVVWAKERLDEELSIQQQHHPKPPEQQQQQT</sequence>
<dbReference type="Gene3D" id="1.10.287.110">
    <property type="entry name" value="DnaJ domain"/>
    <property type="match status" value="1"/>
</dbReference>
<evidence type="ECO:0000313" key="13">
    <source>
        <dbReference type="Proteomes" id="UP001108240"/>
    </source>
</evidence>
<dbReference type="InterPro" id="IPR015943">
    <property type="entry name" value="WD40/YVTN_repeat-like_dom_sf"/>
</dbReference>
<evidence type="ECO:0000256" key="10">
    <source>
        <dbReference type="SAM" id="MobiDB-lite"/>
    </source>
</evidence>
<dbReference type="InterPro" id="IPR036869">
    <property type="entry name" value="J_dom_sf"/>
</dbReference>
<evidence type="ECO:0000256" key="4">
    <source>
        <dbReference type="ARBA" id="ARBA00022574"/>
    </source>
</evidence>
<keyword evidence="3" id="KW-0963">Cytoplasm</keyword>
<feature type="repeat" description="WD" evidence="8">
    <location>
        <begin position="507"/>
        <end position="539"/>
    </location>
</feature>
<comment type="function">
    <text evidence="7">F-actin regulator involved in anterograde Golgi to endosome transport: upon ubiquitination via 'Lys-33'-linked ubiquitin chains by the BCR(KLHL20) E3 ubiquitin ligase complex, interacts with EPS15 and localizes to the trans-Golgi network, where it promotes actin polymerization, thereby facilitating post-Golgi trafficking. May play a role in the maintenance of the Golgi apparatus morphology.</text>
</comment>
<dbReference type="Pfam" id="PF16300">
    <property type="entry name" value="WD40_4"/>
    <property type="match status" value="2"/>
</dbReference>
<dbReference type="SMART" id="SM01166">
    <property type="entry name" value="DUF1899"/>
    <property type="match status" value="2"/>
</dbReference>
<dbReference type="PANTHER" id="PTHR10856:SF20">
    <property type="entry name" value="CORONIN-7"/>
    <property type="match status" value="1"/>
</dbReference>
<dbReference type="GeneTree" id="ENSGT00940000156606"/>
<keyword evidence="4 8" id="KW-0853">WD repeat</keyword>
<feature type="domain" description="DUF1899" evidence="11">
    <location>
        <begin position="11"/>
        <end position="60"/>
    </location>
</feature>
<dbReference type="SMART" id="SM01167">
    <property type="entry name" value="DUF1900"/>
    <property type="match status" value="2"/>
</dbReference>
<evidence type="ECO:0000256" key="6">
    <source>
        <dbReference type="ARBA" id="ARBA00023203"/>
    </source>
</evidence>
<dbReference type="GO" id="GO:0030036">
    <property type="term" value="P:actin cytoskeleton organization"/>
    <property type="evidence" value="ECO:0007669"/>
    <property type="project" value="UniProtKB-ARBA"/>
</dbReference>
<dbReference type="PROSITE" id="PS50082">
    <property type="entry name" value="WD_REPEATS_2"/>
    <property type="match status" value="3"/>
</dbReference>
<evidence type="ECO:0000256" key="5">
    <source>
        <dbReference type="ARBA" id="ARBA00022737"/>
    </source>
</evidence>
<reference evidence="12" key="2">
    <citation type="submission" date="2025-09" db="UniProtKB">
        <authorList>
            <consortium name="Ensembl"/>
        </authorList>
    </citation>
    <scope>IDENTIFICATION</scope>
</reference>
<feature type="repeat" description="WD" evidence="8">
    <location>
        <begin position="464"/>
        <end position="506"/>
    </location>
</feature>
<keyword evidence="13" id="KW-1185">Reference proteome</keyword>
<dbReference type="SUPFAM" id="SSF50978">
    <property type="entry name" value="WD40 repeat-like"/>
    <property type="match status" value="2"/>
</dbReference>
<evidence type="ECO:0000256" key="1">
    <source>
        <dbReference type="ARBA" id="ARBA00004496"/>
    </source>
</evidence>
<protein>
    <recommendedName>
        <fullName evidence="9">Coronin</fullName>
    </recommendedName>
</protein>
<comment type="subcellular location">
    <subcellularLocation>
        <location evidence="1">Cytoplasm</location>
    </subcellularLocation>
</comment>
<reference evidence="12" key="1">
    <citation type="submission" date="2025-08" db="UniProtKB">
        <authorList>
            <consortium name="Ensembl"/>
        </authorList>
    </citation>
    <scope>IDENTIFICATION</scope>
</reference>
<dbReference type="PANTHER" id="PTHR10856">
    <property type="entry name" value="CORONIN"/>
    <property type="match status" value="1"/>
</dbReference>
<feature type="region of interest" description="Disordered" evidence="10">
    <location>
        <begin position="289"/>
        <end position="337"/>
    </location>
</feature>
<evidence type="ECO:0000259" key="11">
    <source>
        <dbReference type="SMART" id="SM01166"/>
    </source>
</evidence>
<comment type="similarity">
    <text evidence="2 9">Belongs to the WD repeat coronin family.</text>
</comment>
<evidence type="ECO:0000256" key="9">
    <source>
        <dbReference type="RuleBase" id="RU280818"/>
    </source>
</evidence>
<keyword evidence="5 9" id="KW-0677">Repeat</keyword>
<dbReference type="AlphaFoldDB" id="A0A8C1BW62"/>
<dbReference type="SMART" id="SM00320">
    <property type="entry name" value="WD40"/>
    <property type="match status" value="6"/>
</dbReference>
<dbReference type="InterPro" id="IPR019775">
    <property type="entry name" value="WD40_repeat_CS"/>
</dbReference>
<dbReference type="GO" id="GO:0003779">
    <property type="term" value="F:actin binding"/>
    <property type="evidence" value="ECO:0007669"/>
    <property type="project" value="UniProtKB-KW"/>
</dbReference>
<dbReference type="Proteomes" id="UP001108240">
    <property type="component" value="Unplaced"/>
</dbReference>
<evidence type="ECO:0000256" key="8">
    <source>
        <dbReference type="PROSITE-ProRule" id="PRU00221"/>
    </source>
</evidence>
<evidence type="ECO:0000256" key="7">
    <source>
        <dbReference type="ARBA" id="ARBA00024838"/>
    </source>
</evidence>
<evidence type="ECO:0000313" key="12">
    <source>
        <dbReference type="Ensembl" id="ENSCCRP00000039473.2"/>
    </source>
</evidence>
<keyword evidence="6" id="KW-0009">Actin-binding</keyword>
<organism evidence="12 13">
    <name type="scientific">Cyprinus carpio carpio</name>
    <dbReference type="NCBI Taxonomy" id="630221"/>
    <lineage>
        <taxon>Eukaryota</taxon>
        <taxon>Metazoa</taxon>
        <taxon>Chordata</taxon>
        <taxon>Craniata</taxon>
        <taxon>Vertebrata</taxon>
        <taxon>Euteleostomi</taxon>
        <taxon>Actinopterygii</taxon>
        <taxon>Neopterygii</taxon>
        <taxon>Teleostei</taxon>
        <taxon>Ostariophysi</taxon>
        <taxon>Cypriniformes</taxon>
        <taxon>Cyprinidae</taxon>
        <taxon>Cyprininae</taxon>
        <taxon>Cyprinus</taxon>
    </lineage>
</organism>
<dbReference type="InterPro" id="IPR015505">
    <property type="entry name" value="Coronin"/>
</dbReference>
<dbReference type="GO" id="GO:0005737">
    <property type="term" value="C:cytoplasm"/>
    <property type="evidence" value="ECO:0007669"/>
    <property type="project" value="UniProtKB-SubCell"/>
</dbReference>
<evidence type="ECO:0000256" key="3">
    <source>
        <dbReference type="ARBA" id="ARBA00022490"/>
    </source>
</evidence>
<dbReference type="PROSITE" id="PS50294">
    <property type="entry name" value="WD_REPEATS_REGION"/>
    <property type="match status" value="3"/>
</dbReference>
<proteinExistence type="inferred from homology"/>
<name>A0A8C1BW62_CYPCA</name>
<dbReference type="Gene3D" id="2.130.10.10">
    <property type="entry name" value="YVTN repeat-like/Quinoprotein amine dehydrogenase"/>
    <property type="match status" value="2"/>
</dbReference>
<feature type="repeat" description="WD" evidence="8">
    <location>
        <begin position="67"/>
        <end position="101"/>
    </location>
</feature>
<dbReference type="Ensembl" id="ENSCCRT00000042779.2">
    <property type="protein sequence ID" value="ENSCCRP00000039473.2"/>
    <property type="gene ID" value="ENSCCRG00000019256.2"/>
</dbReference>